<dbReference type="GO" id="GO:0009536">
    <property type="term" value="C:plastid"/>
    <property type="evidence" value="ECO:0007669"/>
    <property type="project" value="UniProtKB-SubCell"/>
</dbReference>
<evidence type="ECO:0000256" key="1">
    <source>
        <dbReference type="ARBA" id="ARBA00004474"/>
    </source>
</evidence>
<evidence type="ECO:0000313" key="9">
    <source>
        <dbReference type="EMBL" id="QCI05524.1"/>
    </source>
</evidence>
<dbReference type="PANTHER" id="PTHR21349">
    <property type="entry name" value="50S RIBOSOMAL PROTEIN L21"/>
    <property type="match status" value="1"/>
</dbReference>
<dbReference type="InterPro" id="IPR018258">
    <property type="entry name" value="Ribosomal_bL21_CS"/>
</dbReference>
<evidence type="ECO:0000256" key="6">
    <source>
        <dbReference type="ARBA" id="ARBA00022980"/>
    </source>
</evidence>
<dbReference type="PANTHER" id="PTHR21349:SF7">
    <property type="entry name" value="LARGE RIBOSOMAL SUBUNIT PROTEIN BL21C"/>
    <property type="match status" value="1"/>
</dbReference>
<dbReference type="HAMAP" id="MF_01363">
    <property type="entry name" value="Ribosomal_bL21"/>
    <property type="match status" value="1"/>
</dbReference>
<accession>A0A4D6WNW3</accession>
<comment type="subcellular location">
    <subcellularLocation>
        <location evidence="1">Plastid</location>
    </subcellularLocation>
</comment>
<dbReference type="Pfam" id="PF00829">
    <property type="entry name" value="Ribosomal_L21p"/>
    <property type="match status" value="1"/>
</dbReference>
<organism evidence="9">
    <name type="scientific">Crouania attenuata</name>
    <dbReference type="NCBI Taxonomy" id="42002"/>
    <lineage>
        <taxon>Eukaryota</taxon>
        <taxon>Rhodophyta</taxon>
        <taxon>Florideophyceae</taxon>
        <taxon>Rhodymeniophycidae</taxon>
        <taxon>Ceramiales</taxon>
        <taxon>Callithamniaceae</taxon>
        <taxon>Crouania</taxon>
    </lineage>
</organism>
<keyword evidence="4" id="KW-0699">rRNA-binding</keyword>
<dbReference type="NCBIfam" id="TIGR00061">
    <property type="entry name" value="L21"/>
    <property type="match status" value="1"/>
</dbReference>
<protein>
    <recommendedName>
        <fullName evidence="8">50S ribosomal protein L21, chloroplastic</fullName>
    </recommendedName>
</protein>
<dbReference type="InterPro" id="IPR028909">
    <property type="entry name" value="bL21-like"/>
</dbReference>
<dbReference type="GO" id="GO:0019843">
    <property type="term" value="F:rRNA binding"/>
    <property type="evidence" value="ECO:0007669"/>
    <property type="project" value="UniProtKB-KW"/>
</dbReference>
<keyword evidence="5" id="KW-0694">RNA-binding</keyword>
<keyword evidence="3 9" id="KW-0934">Plastid</keyword>
<dbReference type="GO" id="GO:0006412">
    <property type="term" value="P:translation"/>
    <property type="evidence" value="ECO:0007669"/>
    <property type="project" value="InterPro"/>
</dbReference>
<dbReference type="GO" id="GO:0003735">
    <property type="term" value="F:structural constituent of ribosome"/>
    <property type="evidence" value="ECO:0007669"/>
    <property type="project" value="InterPro"/>
</dbReference>
<geneLocation type="plastid" evidence="9"/>
<name>A0A4D6WNW3_9FLOR</name>
<evidence type="ECO:0000256" key="7">
    <source>
        <dbReference type="ARBA" id="ARBA00023274"/>
    </source>
</evidence>
<dbReference type="EMBL" id="MK814632">
    <property type="protein sequence ID" value="QCI05524.1"/>
    <property type="molecule type" value="Genomic_DNA"/>
</dbReference>
<evidence type="ECO:0000256" key="2">
    <source>
        <dbReference type="ARBA" id="ARBA00008563"/>
    </source>
</evidence>
<evidence type="ECO:0000256" key="3">
    <source>
        <dbReference type="ARBA" id="ARBA00022640"/>
    </source>
</evidence>
<dbReference type="PROSITE" id="PS01169">
    <property type="entry name" value="RIBOSOMAL_L21"/>
    <property type="match status" value="1"/>
</dbReference>
<dbReference type="GO" id="GO:0005762">
    <property type="term" value="C:mitochondrial large ribosomal subunit"/>
    <property type="evidence" value="ECO:0007669"/>
    <property type="project" value="TreeGrafter"/>
</dbReference>
<dbReference type="InterPro" id="IPR001787">
    <property type="entry name" value="Ribosomal_bL21"/>
</dbReference>
<gene>
    <name evidence="9" type="primary">rpl21</name>
</gene>
<dbReference type="SUPFAM" id="SSF141091">
    <property type="entry name" value="L21p-like"/>
    <property type="match status" value="1"/>
</dbReference>
<proteinExistence type="inferred from homology"/>
<evidence type="ECO:0000256" key="4">
    <source>
        <dbReference type="ARBA" id="ARBA00022730"/>
    </source>
</evidence>
<sequence>MTYAIIEAGGKQIWIQLGQFYDINYIHGDPGDSIYFNRVLFLKDKDDIQIGMPCLQKVKIKAKILRHFKGRKIIVFKMKPKKNMRSKSGHRQKLTRLLIEEIVR</sequence>
<dbReference type="AlphaFoldDB" id="A0A4D6WNW3"/>
<keyword evidence="6 9" id="KW-0689">Ribosomal protein</keyword>
<evidence type="ECO:0000256" key="8">
    <source>
        <dbReference type="ARBA" id="ARBA00035397"/>
    </source>
</evidence>
<keyword evidence="7" id="KW-0687">Ribonucleoprotein</keyword>
<reference evidence="9" key="2">
    <citation type="submission" date="2019-04" db="EMBL/GenBank/DDBJ databases">
        <authorList>
            <person name="Pasella M."/>
        </authorList>
    </citation>
    <scope>NUCLEOTIDE SEQUENCE</scope>
    <source>
        <strain evidence="9">PD2952</strain>
    </source>
</reference>
<comment type="similarity">
    <text evidence="2">Belongs to the bacterial ribosomal protein bL21 family.</text>
</comment>
<evidence type="ECO:0000256" key="5">
    <source>
        <dbReference type="ARBA" id="ARBA00022884"/>
    </source>
</evidence>
<dbReference type="InterPro" id="IPR036164">
    <property type="entry name" value="bL21-like_sf"/>
</dbReference>
<reference evidence="9" key="1">
    <citation type="journal article" date="2019" name="Mol. Phylogenet. Evol.">
        <title>Morphological evolution and classification of the red algal order Ceramiales inferred using plastid phylogenomics.</title>
        <authorList>
            <person name="Diaz-Tapia P."/>
            <person name="Pasella M.M."/>
            <person name="Verbruggen H."/>
            <person name="Maggs C.A."/>
        </authorList>
    </citation>
    <scope>NUCLEOTIDE SEQUENCE</scope>
    <source>
        <strain evidence="9">PD2952</strain>
    </source>
</reference>